<proteinExistence type="predicted"/>
<feature type="compositionally biased region" description="Low complexity" evidence="1">
    <location>
        <begin position="876"/>
        <end position="893"/>
    </location>
</feature>
<dbReference type="PANTHER" id="PTHR22017:SF0">
    <property type="entry name" value="PHOTORECEPTOR CILIUM ACTIN REGULATOR"/>
    <property type="match status" value="1"/>
</dbReference>
<feature type="region of interest" description="Disordered" evidence="1">
    <location>
        <begin position="765"/>
        <end position="893"/>
    </location>
</feature>
<protein>
    <submittedName>
        <fullName evidence="3">Photoreceptor cilium actin regulator</fullName>
    </submittedName>
</protein>
<dbReference type="Pfam" id="PF15449">
    <property type="entry name" value="Retinal"/>
    <property type="match status" value="2"/>
</dbReference>
<accession>A0A6P8PSQ1</accession>
<dbReference type="GO" id="GO:0001917">
    <property type="term" value="C:photoreceptor inner segment"/>
    <property type="evidence" value="ECO:0007669"/>
    <property type="project" value="TreeGrafter"/>
</dbReference>
<dbReference type="PANTHER" id="PTHR22017">
    <property type="entry name" value="PHOTORECEPTOR CILIUM ACTIN REGULATOR"/>
    <property type="match status" value="1"/>
</dbReference>
<dbReference type="InterPro" id="IPR029352">
    <property type="entry name" value="PCARE"/>
</dbReference>
<gene>
    <name evidence="3" type="primary">PCARE</name>
</gene>
<name>A0A6P8PSQ1_GEOSA</name>
<dbReference type="GO" id="GO:0001750">
    <property type="term" value="C:photoreceptor outer segment"/>
    <property type="evidence" value="ECO:0007669"/>
    <property type="project" value="TreeGrafter"/>
</dbReference>
<organism evidence="2 3">
    <name type="scientific">Geotrypetes seraphini</name>
    <name type="common">Gaboon caecilian</name>
    <name type="synonym">Caecilia seraphini</name>
    <dbReference type="NCBI Taxonomy" id="260995"/>
    <lineage>
        <taxon>Eukaryota</taxon>
        <taxon>Metazoa</taxon>
        <taxon>Chordata</taxon>
        <taxon>Craniata</taxon>
        <taxon>Vertebrata</taxon>
        <taxon>Euteleostomi</taxon>
        <taxon>Amphibia</taxon>
        <taxon>Gymnophiona</taxon>
        <taxon>Geotrypetes</taxon>
    </lineage>
</organism>
<dbReference type="FunCoup" id="A0A6P8PSQ1">
    <property type="interactions" value="13"/>
</dbReference>
<dbReference type="CTD" id="388939"/>
<dbReference type="OrthoDB" id="8954214at2759"/>
<keyword evidence="2" id="KW-1185">Reference proteome</keyword>
<feature type="region of interest" description="Disordered" evidence="1">
    <location>
        <begin position="949"/>
        <end position="984"/>
    </location>
</feature>
<feature type="region of interest" description="Disordered" evidence="1">
    <location>
        <begin position="256"/>
        <end position="280"/>
    </location>
</feature>
<evidence type="ECO:0000256" key="1">
    <source>
        <dbReference type="SAM" id="MobiDB-lite"/>
    </source>
</evidence>
<dbReference type="InParanoid" id="A0A6P8PSQ1"/>
<dbReference type="Proteomes" id="UP000515159">
    <property type="component" value="Chromosome 3"/>
</dbReference>
<feature type="region of interest" description="Disordered" evidence="1">
    <location>
        <begin position="343"/>
        <end position="386"/>
    </location>
</feature>
<dbReference type="GO" id="GO:0035845">
    <property type="term" value="P:photoreceptor cell outer segment organization"/>
    <property type="evidence" value="ECO:0007669"/>
    <property type="project" value="TreeGrafter"/>
</dbReference>
<reference evidence="3" key="1">
    <citation type="submission" date="2025-08" db="UniProtKB">
        <authorList>
            <consortium name="RefSeq"/>
        </authorList>
    </citation>
    <scope>IDENTIFICATION</scope>
</reference>
<evidence type="ECO:0000313" key="2">
    <source>
        <dbReference type="Proteomes" id="UP000515159"/>
    </source>
</evidence>
<dbReference type="RefSeq" id="XP_033791282.1">
    <property type="nucleotide sequence ID" value="XM_033935391.1"/>
</dbReference>
<feature type="compositionally biased region" description="Polar residues" evidence="1">
    <location>
        <begin position="949"/>
        <end position="977"/>
    </location>
</feature>
<dbReference type="KEGG" id="gsh:117356325"/>
<dbReference type="GO" id="GO:1903546">
    <property type="term" value="P:protein localization to photoreceptor outer segment"/>
    <property type="evidence" value="ECO:0007669"/>
    <property type="project" value="TreeGrafter"/>
</dbReference>
<feature type="compositionally biased region" description="Acidic residues" evidence="1">
    <location>
        <begin position="267"/>
        <end position="280"/>
    </location>
</feature>
<feature type="compositionally biased region" description="Polar residues" evidence="1">
    <location>
        <begin position="807"/>
        <end position="818"/>
    </location>
</feature>
<dbReference type="GeneID" id="117356325"/>
<feature type="compositionally biased region" description="Low complexity" evidence="1">
    <location>
        <begin position="819"/>
        <end position="830"/>
    </location>
</feature>
<feature type="region of interest" description="Disordered" evidence="1">
    <location>
        <begin position="292"/>
        <end position="317"/>
    </location>
</feature>
<evidence type="ECO:0000313" key="3">
    <source>
        <dbReference type="RefSeq" id="XP_033791282.1"/>
    </source>
</evidence>
<dbReference type="AlphaFoldDB" id="A0A6P8PSQ1"/>
<sequence>MCNITKRVDFPDLLVKAHQSAYAFLKPNLSKYEAIVCVANEATQTQLILQQMINFLAFRFGEMNHLLQEIADDGEDLLKEVGKNLAWPLKEWDSKEQPDLLQQLLQYTINKMQVLNDAVALLTSSTLRETCSYLESAVNNLQEKLKSKQQLDNHLLRIMNLLESYTVGHHQSNPRDLTLYSEDSGIGIDNESFKELSFSKTPKHFEDMCYPAKNGDEIPTCSNVTHINTGNSSMPACSSLASSFSLNSLDSLPIFNDSSKDSQSTDSTDDNDCYEEDGDNESLSEMLKMALLRRPMTSPARTSEYRPSSKMLENPKNEEMTQKMKYAISEKIKFVPVKLDNNTWPEEEQGKGTLIRSSSVSGCRKSTVKPKRSRSAESLKSQAEDPTLLELQRTQKEIAKRLEKLNLINRKKDSNGKQESLRQRVPATLQGTDHVAPRFSTNKLKASLNKNFNILPNQDKVILSKCEHSILYQPDEKEVRKSLTSISPTQVISTLENGCISPQHSVKKLIETFSSIEVLAKPTNVRSLGPLKCVRKFGVPVLPPTIPVCKQLEPLSRKPVSPARITNHSQTCTNQNKFSTAFQPVGHTEISWNESNKKTADNWESLPPPPLEILMDDSFKLYTEAKSQKDSVISIDTKSETVNMEAQIQPATSSKMSASQKMKVSLKTFELLPNKNVTSTNINKMLRNSSQYSNLRKHSLELHRANIHVSVQENVAAMQTSLEMEQAAHLYKQSHKIIPLPHPGDVPKICSSGERKESRAKVALVQHQKQSSPASLRKNDKIPSGARKGSPTRMHSSIPTEKMLTKSPANQNQAPTPVQSRSSSIQRQASPPVSPKIQSPPAQRKLCSPPAQQQQQTIPSPPLTRRQQSPPTPYKLTSPPTSRRTSSPPPCSASCSLPLSTSLSCGILQNSVDSSDEFHCSSKIISNAHSIFCPAITSLFEAKPPSPTSIYNMEANNQSQSPASSGRNNSSLKQSGHQQKRMVLSAANPKPYVRRCYSDQRTEAKLQLPVSVYALANSEPVNAEGASQKDGEAHYSQCLAELKRSSRSAFHPELCIVGQGLQKEE</sequence>